<dbReference type="EMBL" id="BK015517">
    <property type="protein sequence ID" value="DAE10679.1"/>
    <property type="molecule type" value="Genomic_DNA"/>
</dbReference>
<reference evidence="2" key="1">
    <citation type="journal article" date="2021" name="Proc. Natl. Acad. Sci. U.S.A.">
        <title>A Catalog of Tens of Thousands of Viruses from Human Metagenomes Reveals Hidden Associations with Chronic Diseases.</title>
        <authorList>
            <person name="Tisza M.J."/>
            <person name="Buck C.B."/>
        </authorList>
    </citation>
    <scope>NUCLEOTIDE SEQUENCE</scope>
    <source>
        <strain evidence="2">CtlgF9</strain>
    </source>
</reference>
<sequence>MATNSQVLDIRDGLVKSGLEITDAEQLIKAYGAPFTEVGEILATYKDIVVTDVSQKEEMQKARKMRLALRGQRVKIKKTHDFLKADVLKQSKAIDFVNREAAKIIGEAEKYLEDQEKFAENLLKKQREEKLAERRAKLMMYTDDISLYEPTLTSLSDEKFEQLLAQLKQANEDAKAAAEAEEAKRKAEAERAAKAEAEAAEARRRQAEAEAEAARLRAEKEAEERAKAEAEAKAAEEARKAAAAPDKEKVMAAIDAIQFKVEGLTDLRAMEFAEKIAQHLETVKTNYRIKAGNL</sequence>
<proteinExistence type="predicted"/>
<evidence type="ECO:0000313" key="2">
    <source>
        <dbReference type="EMBL" id="DAE10679.1"/>
    </source>
</evidence>
<organism evidence="2">
    <name type="scientific">Siphoviridae sp. ctlgF9</name>
    <dbReference type="NCBI Taxonomy" id="2825649"/>
    <lineage>
        <taxon>Viruses</taxon>
        <taxon>Duplodnaviria</taxon>
        <taxon>Heunggongvirae</taxon>
        <taxon>Uroviricota</taxon>
        <taxon>Caudoviricetes</taxon>
    </lineage>
</organism>
<name>A0A8S5PUB6_9CAUD</name>
<evidence type="ECO:0000256" key="1">
    <source>
        <dbReference type="SAM" id="MobiDB-lite"/>
    </source>
</evidence>
<accession>A0A8S5PUB6</accession>
<feature type="region of interest" description="Disordered" evidence="1">
    <location>
        <begin position="189"/>
        <end position="245"/>
    </location>
</feature>
<protein>
    <submittedName>
        <fullName evidence="2">Uncharacterized protein</fullName>
    </submittedName>
</protein>